<accession>A0AAX4HNX2</accession>
<gene>
    <name evidence="2" type="ORF">SOO65_19170</name>
</gene>
<keyword evidence="3" id="KW-1185">Reference proteome</keyword>
<name>A0AAX4HNX2_9BACT</name>
<feature type="signal peptide" evidence="1">
    <location>
        <begin position="1"/>
        <end position="18"/>
    </location>
</feature>
<dbReference type="Proteomes" id="UP001324634">
    <property type="component" value="Chromosome"/>
</dbReference>
<evidence type="ECO:0000313" key="2">
    <source>
        <dbReference type="EMBL" id="WPU64818.1"/>
    </source>
</evidence>
<proteinExistence type="predicted"/>
<feature type="chain" id="PRO_5043466698" evidence="1">
    <location>
        <begin position="19"/>
        <end position="220"/>
    </location>
</feature>
<protein>
    <submittedName>
        <fullName evidence="2">Uncharacterized protein</fullName>
    </submittedName>
</protein>
<dbReference type="KEGG" id="psti:SOO65_19170"/>
<dbReference type="RefSeq" id="WP_321394348.1">
    <property type="nucleotide sequence ID" value="NZ_CP139487.1"/>
</dbReference>
<reference evidence="2 3" key="1">
    <citation type="submission" date="2023-11" db="EMBL/GenBank/DDBJ databases">
        <title>Peredibacter starrii A3.12.</title>
        <authorList>
            <person name="Mitchell R.J."/>
        </authorList>
    </citation>
    <scope>NUCLEOTIDE SEQUENCE [LARGE SCALE GENOMIC DNA]</scope>
    <source>
        <strain evidence="2 3">A3.12</strain>
    </source>
</reference>
<dbReference type="AlphaFoldDB" id="A0AAX4HNX2"/>
<keyword evidence="1" id="KW-0732">Signal</keyword>
<organism evidence="2 3">
    <name type="scientific">Peredibacter starrii</name>
    <dbReference type="NCBI Taxonomy" id="28202"/>
    <lineage>
        <taxon>Bacteria</taxon>
        <taxon>Pseudomonadati</taxon>
        <taxon>Bdellovibrionota</taxon>
        <taxon>Bacteriovoracia</taxon>
        <taxon>Bacteriovoracales</taxon>
        <taxon>Bacteriovoracaceae</taxon>
        <taxon>Peredibacter</taxon>
    </lineage>
</organism>
<evidence type="ECO:0000313" key="3">
    <source>
        <dbReference type="Proteomes" id="UP001324634"/>
    </source>
</evidence>
<dbReference type="EMBL" id="CP139487">
    <property type="protein sequence ID" value="WPU64818.1"/>
    <property type="molecule type" value="Genomic_DNA"/>
</dbReference>
<sequence>MRTLLVSALLLISSTTFAKGRCLDDFREMEDLSQVMINQNIPKTLRELSLISSLHQLNQNFKKAYDAVDMKQKINLLHQWRNETLNYKSQTLNTWIEFQRESNYIGHVASNVFFCLDDNHAGVCKTAVEDVSVQQTKINKQYFELMRGILGAYDSLDNFFQRAIETLSKGEEVNESEFLNSLKKIEDMGNLHSSYWNARPSLSTQLTNAVTGAKSCLTEN</sequence>
<evidence type="ECO:0000256" key="1">
    <source>
        <dbReference type="SAM" id="SignalP"/>
    </source>
</evidence>